<dbReference type="EMBL" id="BK032823">
    <property type="protein sequence ID" value="DAF62520.1"/>
    <property type="molecule type" value="Genomic_DNA"/>
</dbReference>
<organism evidence="1">
    <name type="scientific">Myoviridae sp. ctIty1</name>
    <dbReference type="NCBI Taxonomy" id="2827673"/>
    <lineage>
        <taxon>Viruses</taxon>
        <taxon>Duplodnaviria</taxon>
        <taxon>Heunggongvirae</taxon>
        <taxon>Uroviricota</taxon>
        <taxon>Caudoviricetes</taxon>
    </lineage>
</organism>
<name>A0A8S5THA7_9CAUD</name>
<evidence type="ECO:0000313" key="1">
    <source>
        <dbReference type="EMBL" id="DAF62520.1"/>
    </source>
</evidence>
<sequence>MVYGELSSDFQKLENNFKIFSLRSIKVYFFLI</sequence>
<proteinExistence type="predicted"/>
<protein>
    <submittedName>
        <fullName evidence="1">Uncharacterized protein</fullName>
    </submittedName>
</protein>
<reference evidence="1" key="1">
    <citation type="journal article" date="2021" name="Proc. Natl. Acad. Sci. U.S.A.">
        <title>A Catalog of Tens of Thousands of Viruses from Human Metagenomes Reveals Hidden Associations with Chronic Diseases.</title>
        <authorList>
            <person name="Tisza M.J."/>
            <person name="Buck C.B."/>
        </authorList>
    </citation>
    <scope>NUCLEOTIDE SEQUENCE</scope>
    <source>
        <strain evidence="1">CtIty1</strain>
    </source>
</reference>
<accession>A0A8S5THA7</accession>